<dbReference type="SUPFAM" id="SSF53448">
    <property type="entry name" value="Nucleotide-diphospho-sugar transferases"/>
    <property type="match status" value="1"/>
</dbReference>
<accession>A0ABW8U1Y7</accession>
<reference evidence="2 3" key="1">
    <citation type="submission" date="2024-07" db="EMBL/GenBank/DDBJ databases">
        <authorList>
            <person name="Pitt A."/>
            <person name="Hahn M.W."/>
        </authorList>
    </citation>
    <scope>NUCLEOTIDE SEQUENCE [LARGE SCALE GENOMIC DNA]</scope>
    <source>
        <strain evidence="2 3">2-BAHN-186B</strain>
    </source>
</reference>
<evidence type="ECO:0000259" key="1">
    <source>
        <dbReference type="Pfam" id="PF00535"/>
    </source>
</evidence>
<dbReference type="GO" id="GO:0016757">
    <property type="term" value="F:glycosyltransferase activity"/>
    <property type="evidence" value="ECO:0007669"/>
    <property type="project" value="UniProtKB-KW"/>
</dbReference>
<dbReference type="Gene3D" id="3.90.550.10">
    <property type="entry name" value="Spore Coat Polysaccharide Biosynthesis Protein SpsA, Chain A"/>
    <property type="match status" value="1"/>
</dbReference>
<dbReference type="PANTHER" id="PTHR22916:SF3">
    <property type="entry name" value="UDP-GLCNAC:BETAGAL BETA-1,3-N-ACETYLGLUCOSAMINYLTRANSFERASE-LIKE PROTEIN 1"/>
    <property type="match status" value="1"/>
</dbReference>
<gene>
    <name evidence="2" type="ORF">AAE961_07700</name>
</gene>
<keyword evidence="3" id="KW-1185">Reference proteome</keyword>
<dbReference type="Proteomes" id="UP001623553">
    <property type="component" value="Unassembled WGS sequence"/>
</dbReference>
<dbReference type="InterPro" id="IPR029044">
    <property type="entry name" value="Nucleotide-diphossugar_trans"/>
</dbReference>
<evidence type="ECO:0000313" key="2">
    <source>
        <dbReference type="EMBL" id="MFL0298751.1"/>
    </source>
</evidence>
<dbReference type="CDD" id="cd06433">
    <property type="entry name" value="GT_2_WfgS_like"/>
    <property type="match status" value="1"/>
</dbReference>
<proteinExistence type="predicted"/>
<dbReference type="EC" id="2.4.-.-" evidence="2"/>
<protein>
    <submittedName>
        <fullName evidence="2">Glycosyltransferase family 2 protein</fullName>
        <ecNumber evidence="2">2.4.-.-</ecNumber>
    </submittedName>
</protein>
<keyword evidence="2" id="KW-0808">Transferase</keyword>
<organism evidence="2 3">
    <name type="scientific">Aquirufa novilacunae</name>
    <dbReference type="NCBI Taxonomy" id="3139305"/>
    <lineage>
        <taxon>Bacteria</taxon>
        <taxon>Pseudomonadati</taxon>
        <taxon>Bacteroidota</taxon>
        <taxon>Cytophagia</taxon>
        <taxon>Cytophagales</taxon>
        <taxon>Flectobacillaceae</taxon>
        <taxon>Aquirufa</taxon>
    </lineage>
</organism>
<evidence type="ECO:0000313" key="3">
    <source>
        <dbReference type="Proteomes" id="UP001623553"/>
    </source>
</evidence>
<dbReference type="Pfam" id="PF00535">
    <property type="entry name" value="Glycos_transf_2"/>
    <property type="match status" value="1"/>
</dbReference>
<comment type="caution">
    <text evidence="2">The sequence shown here is derived from an EMBL/GenBank/DDBJ whole genome shotgun (WGS) entry which is preliminary data.</text>
</comment>
<dbReference type="PANTHER" id="PTHR22916">
    <property type="entry name" value="GLYCOSYLTRANSFERASE"/>
    <property type="match status" value="1"/>
</dbReference>
<sequence>MEKKISIITVCFNSVKTIEETIRSVISQTYSNFEYILIDGGSTDGTLEVISNYKNHISKLVVEEDHGIYDAINKGIILSTGDIVGILNSDDCFASNEILFHINNIFLNSQVDMCWGDVNFLNYDGQIVRKYSSSFFSKNKLRFGIMPAHPTFYCKKELFEISGIYRTDLKIAADFELILRFVLKNYKYCYLPLTMVNMKIGGISTKGFKSTLTIIKEIHFSCKCNRLYTNYFFLVLKYPFKIFEFSIFNIFK</sequence>
<dbReference type="EMBL" id="JBEWZF010000002">
    <property type="protein sequence ID" value="MFL0298751.1"/>
    <property type="molecule type" value="Genomic_DNA"/>
</dbReference>
<dbReference type="InterPro" id="IPR001173">
    <property type="entry name" value="Glyco_trans_2-like"/>
</dbReference>
<feature type="domain" description="Glycosyltransferase 2-like" evidence="1">
    <location>
        <begin position="6"/>
        <end position="98"/>
    </location>
</feature>
<keyword evidence="2" id="KW-0328">Glycosyltransferase</keyword>
<name>A0ABW8U1Y7_9BACT</name>
<dbReference type="RefSeq" id="WP_406800539.1">
    <property type="nucleotide sequence ID" value="NZ_JBEWZF010000002.1"/>
</dbReference>